<keyword evidence="1" id="KW-0472">Membrane</keyword>
<feature type="transmembrane region" description="Helical" evidence="1">
    <location>
        <begin position="93"/>
        <end position="111"/>
    </location>
</feature>
<keyword evidence="1" id="KW-0812">Transmembrane</keyword>
<sequence>MESLAAVTGLLLYKRYKFTAAKYFIYFLAYLTICDFFSFYTRYVSPGKVFDFLIGSVFEKNHWWSTLFWGIGAILFFGFYYHKILENKAFKNIVKYSSYSFLFFSIVYIALNWDKYFNSFFPVISIFGAVIIFLCAVLYFIETLQSDNILTFYRSLNFYISAAIFVWWLIITPLDFYDIYFTYEVGNPNRDWDFIFLRRGIYLFANIFMYLTFTFALIWCKPENN</sequence>
<keyword evidence="3" id="KW-1185">Reference proteome</keyword>
<evidence type="ECO:0000313" key="3">
    <source>
        <dbReference type="Proteomes" id="UP000235826"/>
    </source>
</evidence>
<feature type="transmembrane region" description="Helical" evidence="1">
    <location>
        <begin position="63"/>
        <end position="81"/>
    </location>
</feature>
<feature type="transmembrane region" description="Helical" evidence="1">
    <location>
        <begin position="23"/>
        <end position="43"/>
    </location>
</feature>
<reference evidence="2 3" key="1">
    <citation type="submission" date="2018-01" db="EMBL/GenBank/DDBJ databases">
        <title>Complete genome sequence of Flavivirga eckloniae ECD14 isolated from seaweed Ecklonia cava.</title>
        <authorList>
            <person name="Lee J.H."/>
            <person name="Baik K.S."/>
            <person name="Seong C.N."/>
        </authorList>
    </citation>
    <scope>NUCLEOTIDE SEQUENCE [LARGE SCALE GENOMIC DNA]</scope>
    <source>
        <strain evidence="2 3">ECD14</strain>
    </source>
</reference>
<dbReference type="AlphaFoldDB" id="A0A2K9PL00"/>
<evidence type="ECO:0000256" key="1">
    <source>
        <dbReference type="SAM" id="Phobius"/>
    </source>
</evidence>
<dbReference type="Proteomes" id="UP000235826">
    <property type="component" value="Chromosome"/>
</dbReference>
<dbReference type="OrthoDB" id="1453530at2"/>
<feature type="transmembrane region" description="Helical" evidence="1">
    <location>
        <begin position="156"/>
        <end position="180"/>
    </location>
</feature>
<proteinExistence type="predicted"/>
<gene>
    <name evidence="2" type="ORF">C1H87_01790</name>
</gene>
<evidence type="ECO:0000313" key="2">
    <source>
        <dbReference type="EMBL" id="AUP77518.1"/>
    </source>
</evidence>
<accession>A0A2K9PL00</accession>
<dbReference type="EMBL" id="CP025791">
    <property type="protein sequence ID" value="AUP77518.1"/>
    <property type="molecule type" value="Genomic_DNA"/>
</dbReference>
<keyword evidence="1" id="KW-1133">Transmembrane helix</keyword>
<protein>
    <submittedName>
        <fullName evidence="2">Uncharacterized protein</fullName>
    </submittedName>
</protein>
<organism evidence="2 3">
    <name type="scientific">Flavivirga eckloniae</name>
    <dbReference type="NCBI Taxonomy" id="1803846"/>
    <lineage>
        <taxon>Bacteria</taxon>
        <taxon>Pseudomonadati</taxon>
        <taxon>Bacteroidota</taxon>
        <taxon>Flavobacteriia</taxon>
        <taxon>Flavobacteriales</taxon>
        <taxon>Flavobacteriaceae</taxon>
        <taxon>Flavivirga</taxon>
    </lineage>
</organism>
<feature type="transmembrane region" description="Helical" evidence="1">
    <location>
        <begin position="123"/>
        <end position="144"/>
    </location>
</feature>
<dbReference type="KEGG" id="fek:C1H87_01790"/>
<feature type="transmembrane region" description="Helical" evidence="1">
    <location>
        <begin position="200"/>
        <end position="220"/>
    </location>
</feature>
<name>A0A2K9PL00_9FLAO</name>